<evidence type="ECO:0000313" key="2">
    <source>
        <dbReference type="EMBL" id="AOV07409.1"/>
    </source>
</evidence>
<dbReference type="KEGG" id="surl:BI350_07570"/>
<reference evidence="2 3" key="1">
    <citation type="submission" date="2016-09" db="EMBL/GenBank/DDBJ databases">
        <title>Complete genome sequence of the Lysinibacillus sphaericus LMG 22257, a specie of Bacillus with ureolytic activity that can effectively biodeposit calcium carbonate.</title>
        <authorList>
            <person name="Yan W."/>
        </authorList>
    </citation>
    <scope>NUCLEOTIDE SEQUENCE [LARGE SCALE GENOMIC DNA]</scope>
    <source>
        <strain evidence="2 3">LMG 22257</strain>
    </source>
</reference>
<evidence type="ECO:0000313" key="3">
    <source>
        <dbReference type="Proteomes" id="UP000185746"/>
    </source>
</evidence>
<proteinExistence type="predicted"/>
<feature type="domain" description="Antitoxin SocA-like Panacea" evidence="1">
    <location>
        <begin position="33"/>
        <end position="128"/>
    </location>
</feature>
<dbReference type="RefSeq" id="WP_075527540.1">
    <property type="nucleotide sequence ID" value="NZ_CP017560.1"/>
</dbReference>
<accession>A0A1D8JFC9</accession>
<dbReference type="EMBL" id="CP017560">
    <property type="protein sequence ID" value="AOV07409.1"/>
    <property type="molecule type" value="Genomic_DNA"/>
</dbReference>
<organism evidence="2 3">
    <name type="scientific">Sporosarcina ureilytica</name>
    <dbReference type="NCBI Taxonomy" id="298596"/>
    <lineage>
        <taxon>Bacteria</taxon>
        <taxon>Bacillati</taxon>
        <taxon>Bacillota</taxon>
        <taxon>Bacilli</taxon>
        <taxon>Bacillales</taxon>
        <taxon>Caryophanaceae</taxon>
        <taxon>Sporosarcina</taxon>
    </lineage>
</organism>
<evidence type="ECO:0000259" key="1">
    <source>
        <dbReference type="Pfam" id="PF13274"/>
    </source>
</evidence>
<keyword evidence="3" id="KW-1185">Reference proteome</keyword>
<name>A0A1D8JFC9_9BACL</name>
<dbReference type="Pfam" id="PF13274">
    <property type="entry name" value="SocA_Panacea"/>
    <property type="match status" value="1"/>
</dbReference>
<dbReference type="Proteomes" id="UP000185746">
    <property type="component" value="Chromosome"/>
</dbReference>
<protein>
    <recommendedName>
        <fullName evidence="1">Antitoxin SocA-like Panacea domain-containing protein</fullName>
    </recommendedName>
</protein>
<dbReference type="InterPro" id="IPR025272">
    <property type="entry name" value="SocA_Panacea"/>
</dbReference>
<dbReference type="AlphaFoldDB" id="A0A1D8JFC9"/>
<sequence>MASVQDVANYLLYLRDNDMETGKYYALSNLKMQKLLYFCQGIYSAVHNGSRLIVDDEFEAWRYGPVLPSAYFRFNIYGQNDIPRNETGDFSGLSEGENLVIQNVWENLRYRSAFDLVEASHVQNGPWHNVYHGEGDNIINQEIIVNYFGGQN</sequence>
<gene>
    <name evidence="2" type="ORF">BI350_07570</name>
</gene>